<evidence type="ECO:0000313" key="3">
    <source>
        <dbReference type="EMBL" id="MCE5972076.1"/>
    </source>
</evidence>
<organism evidence="3 4">
    <name type="scientific">Rhodobacter flavimaris</name>
    <dbReference type="NCBI Taxonomy" id="2907145"/>
    <lineage>
        <taxon>Bacteria</taxon>
        <taxon>Pseudomonadati</taxon>
        <taxon>Pseudomonadota</taxon>
        <taxon>Alphaproteobacteria</taxon>
        <taxon>Rhodobacterales</taxon>
        <taxon>Rhodobacter group</taxon>
        <taxon>Rhodobacter</taxon>
    </lineage>
</organism>
<feature type="domain" description="DUF2726" evidence="2">
    <location>
        <begin position="88"/>
        <end position="209"/>
    </location>
</feature>
<reference evidence="3 4" key="1">
    <citation type="submission" date="2021-12" db="EMBL/GenBank/DDBJ databases">
        <title>Sinirhodobacter sp. WL0062 is a bacterium isolated from seawater.</title>
        <authorList>
            <person name="Wang L."/>
            <person name="He W."/>
            <person name="Zhang D.-F."/>
        </authorList>
    </citation>
    <scope>NUCLEOTIDE SEQUENCE [LARGE SCALE GENOMIC DNA]</scope>
    <source>
        <strain evidence="3 4">WL0062</strain>
    </source>
</reference>
<dbReference type="EMBL" id="JAJUOS010000001">
    <property type="protein sequence ID" value="MCE5972076.1"/>
    <property type="molecule type" value="Genomic_DNA"/>
</dbReference>
<keyword evidence="1" id="KW-1133">Transmembrane helix</keyword>
<keyword evidence="1" id="KW-0472">Membrane</keyword>
<evidence type="ECO:0000259" key="2">
    <source>
        <dbReference type="Pfam" id="PF10881"/>
    </source>
</evidence>
<dbReference type="InterPro" id="IPR024402">
    <property type="entry name" value="DUF2726"/>
</dbReference>
<accession>A0ABS8YQA2</accession>
<sequence>MAITDTLAHSDIPMDPFAAMLENLMSSAQIPLTLVALAALPLLFKMLTNRSKSTYQERDYGHETLAKLAAMQPDPQRLVVNNGYRVVPLLNRLEARVLPMLEKIAREIGEGHRVLAQVALAQVVHAVSADGTEDTFSDANKALAGEHLDLALLDRRGFVVAAIECHATTEVPSDFQISRSQAKRDALAKAGLKLIDLPPEADEALVRLRLAELTGLPVRPAQPRVVSA</sequence>
<proteinExistence type="predicted"/>
<gene>
    <name evidence="3" type="ORF">LZA78_01045</name>
</gene>
<comment type="caution">
    <text evidence="3">The sequence shown here is derived from an EMBL/GenBank/DDBJ whole genome shotgun (WGS) entry which is preliminary data.</text>
</comment>
<name>A0ABS8YQA2_9RHOB</name>
<keyword evidence="1" id="KW-0812">Transmembrane</keyword>
<evidence type="ECO:0000256" key="1">
    <source>
        <dbReference type="SAM" id="Phobius"/>
    </source>
</evidence>
<feature type="transmembrane region" description="Helical" evidence="1">
    <location>
        <begin position="24"/>
        <end position="44"/>
    </location>
</feature>
<dbReference type="RefSeq" id="WP_233675102.1">
    <property type="nucleotide sequence ID" value="NZ_JAJUOS010000001.1"/>
</dbReference>
<dbReference type="Proteomes" id="UP001521181">
    <property type="component" value="Unassembled WGS sequence"/>
</dbReference>
<keyword evidence="4" id="KW-1185">Reference proteome</keyword>
<dbReference type="Pfam" id="PF10881">
    <property type="entry name" value="DUF2726"/>
    <property type="match status" value="1"/>
</dbReference>
<protein>
    <submittedName>
        <fullName evidence="3">DUF2726 domain-containing protein</fullName>
    </submittedName>
</protein>
<evidence type="ECO:0000313" key="4">
    <source>
        <dbReference type="Proteomes" id="UP001521181"/>
    </source>
</evidence>